<sequence length="197" mass="21498">MTADSEAMCVQYLRCCSLQTTRQMGEATREEASLGHDCSNPGCFIDAGLDRVMIQDVLSGARMRGSVRLGLGGKDVAAGDHDGETQRCRALPARKQCVDSTCLVWLVCRMTLCCDLTSLATREESHTLVHLGHPQPRSPLSAREAPSRGCPELFYIDTLPLPALPTCKPPSHTRTTYTSTINPITTHLRRDNAAGNR</sequence>
<reference evidence="1" key="1">
    <citation type="journal article" date="2020" name="Stud. Mycol.">
        <title>101 Dothideomycetes genomes: a test case for predicting lifestyles and emergence of pathogens.</title>
        <authorList>
            <person name="Haridas S."/>
            <person name="Albert R."/>
            <person name="Binder M."/>
            <person name="Bloem J."/>
            <person name="Labutti K."/>
            <person name="Salamov A."/>
            <person name="Andreopoulos B."/>
            <person name="Baker S."/>
            <person name="Barry K."/>
            <person name="Bills G."/>
            <person name="Bluhm B."/>
            <person name="Cannon C."/>
            <person name="Castanera R."/>
            <person name="Culley D."/>
            <person name="Daum C."/>
            <person name="Ezra D."/>
            <person name="Gonzalez J."/>
            <person name="Henrissat B."/>
            <person name="Kuo A."/>
            <person name="Liang C."/>
            <person name="Lipzen A."/>
            <person name="Lutzoni F."/>
            <person name="Magnuson J."/>
            <person name="Mondo S."/>
            <person name="Nolan M."/>
            <person name="Ohm R."/>
            <person name="Pangilinan J."/>
            <person name="Park H.-J."/>
            <person name="Ramirez L."/>
            <person name="Alfaro M."/>
            <person name="Sun H."/>
            <person name="Tritt A."/>
            <person name="Yoshinaga Y."/>
            <person name="Zwiers L.-H."/>
            <person name="Turgeon B."/>
            <person name="Goodwin S."/>
            <person name="Spatafora J."/>
            <person name="Crous P."/>
            <person name="Grigoriev I."/>
        </authorList>
    </citation>
    <scope>NUCLEOTIDE SEQUENCE</scope>
    <source>
        <strain evidence="1">HMLAC05119</strain>
    </source>
</reference>
<protein>
    <submittedName>
        <fullName evidence="1">Uncharacterized protein</fullName>
    </submittedName>
</protein>
<dbReference type="EMBL" id="ML979132">
    <property type="protein sequence ID" value="KAF1920937.1"/>
    <property type="molecule type" value="Genomic_DNA"/>
</dbReference>
<dbReference type="Proteomes" id="UP000800096">
    <property type="component" value="Unassembled WGS sequence"/>
</dbReference>
<keyword evidence="2" id="KW-1185">Reference proteome</keyword>
<gene>
    <name evidence="1" type="ORF">BDU57DRAFT_29811</name>
</gene>
<evidence type="ECO:0000313" key="1">
    <source>
        <dbReference type="EMBL" id="KAF1920937.1"/>
    </source>
</evidence>
<accession>A0A6A5R4Q8</accession>
<evidence type="ECO:0000313" key="2">
    <source>
        <dbReference type="Proteomes" id="UP000800096"/>
    </source>
</evidence>
<proteinExistence type="predicted"/>
<name>A0A6A5R4Q8_AMPQU</name>
<dbReference type="AlphaFoldDB" id="A0A6A5R4Q8"/>
<organism evidence="1 2">
    <name type="scientific">Ampelomyces quisqualis</name>
    <name type="common">Powdery mildew agent</name>
    <dbReference type="NCBI Taxonomy" id="50730"/>
    <lineage>
        <taxon>Eukaryota</taxon>
        <taxon>Fungi</taxon>
        <taxon>Dikarya</taxon>
        <taxon>Ascomycota</taxon>
        <taxon>Pezizomycotina</taxon>
        <taxon>Dothideomycetes</taxon>
        <taxon>Pleosporomycetidae</taxon>
        <taxon>Pleosporales</taxon>
        <taxon>Pleosporineae</taxon>
        <taxon>Phaeosphaeriaceae</taxon>
        <taxon>Ampelomyces</taxon>
    </lineage>
</organism>